<comment type="caution">
    <text evidence="1">The sequence shown here is derived from an EMBL/GenBank/DDBJ whole genome shotgun (WGS) entry which is preliminary data.</text>
</comment>
<sequence length="53" mass="6105">MTPKATCLQQSSNNTIIQNNTKTGETSQQNRTAQIMKFAFTRIFIQRCQKLQL</sequence>
<accession>A0ABN7V443</accession>
<dbReference type="EMBL" id="CAJVQB010008895">
    <property type="protein sequence ID" value="CAG8724347.1"/>
    <property type="molecule type" value="Genomic_DNA"/>
</dbReference>
<reference evidence="1 2" key="1">
    <citation type="submission" date="2021-06" db="EMBL/GenBank/DDBJ databases">
        <authorList>
            <person name="Kallberg Y."/>
            <person name="Tangrot J."/>
            <person name="Rosling A."/>
        </authorList>
    </citation>
    <scope>NUCLEOTIDE SEQUENCE [LARGE SCALE GENOMIC DNA]</scope>
    <source>
        <strain evidence="1 2">120-4 pot B 10/14</strain>
    </source>
</reference>
<organism evidence="1 2">
    <name type="scientific">Gigaspora margarita</name>
    <dbReference type="NCBI Taxonomy" id="4874"/>
    <lineage>
        <taxon>Eukaryota</taxon>
        <taxon>Fungi</taxon>
        <taxon>Fungi incertae sedis</taxon>
        <taxon>Mucoromycota</taxon>
        <taxon>Glomeromycotina</taxon>
        <taxon>Glomeromycetes</taxon>
        <taxon>Diversisporales</taxon>
        <taxon>Gigasporaceae</taxon>
        <taxon>Gigaspora</taxon>
    </lineage>
</organism>
<name>A0ABN7V443_GIGMA</name>
<evidence type="ECO:0000313" key="1">
    <source>
        <dbReference type="EMBL" id="CAG8724347.1"/>
    </source>
</evidence>
<dbReference type="Proteomes" id="UP000789901">
    <property type="component" value="Unassembled WGS sequence"/>
</dbReference>
<protein>
    <submittedName>
        <fullName evidence="1">4885_t:CDS:1</fullName>
    </submittedName>
</protein>
<gene>
    <name evidence="1" type="ORF">GMARGA_LOCUS13797</name>
</gene>
<proteinExistence type="predicted"/>
<keyword evidence="2" id="KW-1185">Reference proteome</keyword>
<evidence type="ECO:0000313" key="2">
    <source>
        <dbReference type="Proteomes" id="UP000789901"/>
    </source>
</evidence>